<feature type="signal peptide" evidence="1">
    <location>
        <begin position="1"/>
        <end position="18"/>
    </location>
</feature>
<evidence type="ECO:0000256" key="1">
    <source>
        <dbReference type="SAM" id="SignalP"/>
    </source>
</evidence>
<dbReference type="RefSeq" id="WP_093024725.1">
    <property type="nucleotide sequence ID" value="NZ_FPBK01000005.1"/>
</dbReference>
<protein>
    <recommendedName>
        <fullName evidence="4">Lipoprotein</fullName>
    </recommendedName>
</protein>
<organism evidence="2 3">
    <name type="scientific">Pustulibacterium marinum</name>
    <dbReference type="NCBI Taxonomy" id="1224947"/>
    <lineage>
        <taxon>Bacteria</taxon>
        <taxon>Pseudomonadati</taxon>
        <taxon>Bacteroidota</taxon>
        <taxon>Flavobacteriia</taxon>
        <taxon>Flavobacteriales</taxon>
        <taxon>Flavobacteriaceae</taxon>
        <taxon>Pustulibacterium</taxon>
    </lineage>
</organism>
<keyword evidence="1" id="KW-0732">Signal</keyword>
<sequence>MKKTTLLMVLLVALQSCGTIITPINFERRNYDNVPLDKILINEIGETLITKGQEDYQKAYEISKIPEFKINLVEFPYKEGDILPLMGENNNYLLYYDPYNTATNYDEIGFAENKKTGEIKPFISSAAGFYPKGVPGIEVKESTYVDPKCNDCFKQEFVFNGKANNVLKFMYREYVNDMARPAFTQELQYDLTEGNTIGFKGLRIEVIDASNTSITYKVLNSFN</sequence>
<dbReference type="OrthoDB" id="1419830at2"/>
<evidence type="ECO:0000313" key="3">
    <source>
        <dbReference type="Proteomes" id="UP000199138"/>
    </source>
</evidence>
<proteinExistence type="predicted"/>
<gene>
    <name evidence="2" type="ORF">SAMN05216480_10552</name>
</gene>
<keyword evidence="3" id="KW-1185">Reference proteome</keyword>
<dbReference type="PROSITE" id="PS51257">
    <property type="entry name" value="PROKAR_LIPOPROTEIN"/>
    <property type="match status" value="1"/>
</dbReference>
<evidence type="ECO:0008006" key="4">
    <source>
        <dbReference type="Google" id="ProtNLM"/>
    </source>
</evidence>
<dbReference type="EMBL" id="FPBK01000005">
    <property type="protein sequence ID" value="SFU49197.1"/>
    <property type="molecule type" value="Genomic_DNA"/>
</dbReference>
<reference evidence="2 3" key="1">
    <citation type="submission" date="2016-10" db="EMBL/GenBank/DDBJ databases">
        <authorList>
            <person name="de Groot N.N."/>
        </authorList>
    </citation>
    <scope>NUCLEOTIDE SEQUENCE [LARGE SCALE GENOMIC DNA]</scope>
    <source>
        <strain evidence="2 3">CGMCC 1.12333</strain>
    </source>
</reference>
<dbReference type="STRING" id="1224947.SAMN05216480_10552"/>
<dbReference type="AlphaFoldDB" id="A0A1I7GL47"/>
<feature type="chain" id="PRO_5011442517" description="Lipoprotein" evidence="1">
    <location>
        <begin position="19"/>
        <end position="223"/>
    </location>
</feature>
<dbReference type="Proteomes" id="UP000199138">
    <property type="component" value="Unassembled WGS sequence"/>
</dbReference>
<evidence type="ECO:0000313" key="2">
    <source>
        <dbReference type="EMBL" id="SFU49197.1"/>
    </source>
</evidence>
<accession>A0A1I7GL47</accession>
<name>A0A1I7GL47_9FLAO</name>